<gene>
    <name evidence="1" type="ORF">HPB47_000105</name>
</gene>
<comment type="caution">
    <text evidence="1">The sequence shown here is derived from an EMBL/GenBank/DDBJ whole genome shotgun (WGS) entry which is preliminary data.</text>
</comment>
<dbReference type="EMBL" id="JABSTQ010010011">
    <property type="protein sequence ID" value="KAG0424119.1"/>
    <property type="molecule type" value="Genomic_DNA"/>
</dbReference>
<dbReference type="Proteomes" id="UP000805193">
    <property type="component" value="Unassembled WGS sequence"/>
</dbReference>
<keyword evidence="2" id="KW-1185">Reference proteome</keyword>
<reference evidence="1 2" key="1">
    <citation type="journal article" date="2020" name="Cell">
        <title>Large-Scale Comparative Analyses of Tick Genomes Elucidate Their Genetic Diversity and Vector Capacities.</title>
        <authorList>
            <consortium name="Tick Genome and Microbiome Consortium (TIGMIC)"/>
            <person name="Jia N."/>
            <person name="Wang J."/>
            <person name="Shi W."/>
            <person name="Du L."/>
            <person name="Sun Y."/>
            <person name="Zhan W."/>
            <person name="Jiang J.F."/>
            <person name="Wang Q."/>
            <person name="Zhang B."/>
            <person name="Ji P."/>
            <person name="Bell-Sakyi L."/>
            <person name="Cui X.M."/>
            <person name="Yuan T.T."/>
            <person name="Jiang B.G."/>
            <person name="Yang W.F."/>
            <person name="Lam T.T."/>
            <person name="Chang Q.C."/>
            <person name="Ding S.J."/>
            <person name="Wang X.J."/>
            <person name="Zhu J.G."/>
            <person name="Ruan X.D."/>
            <person name="Zhao L."/>
            <person name="Wei J.T."/>
            <person name="Ye R.Z."/>
            <person name="Que T.C."/>
            <person name="Du C.H."/>
            <person name="Zhou Y.H."/>
            <person name="Cheng J.X."/>
            <person name="Dai P.F."/>
            <person name="Guo W.B."/>
            <person name="Han X.H."/>
            <person name="Huang E.J."/>
            <person name="Li L.F."/>
            <person name="Wei W."/>
            <person name="Gao Y.C."/>
            <person name="Liu J.Z."/>
            <person name="Shao H.Z."/>
            <person name="Wang X."/>
            <person name="Wang C.C."/>
            <person name="Yang T.C."/>
            <person name="Huo Q.B."/>
            <person name="Li W."/>
            <person name="Chen H.Y."/>
            <person name="Chen S.E."/>
            <person name="Zhou L.G."/>
            <person name="Ni X.B."/>
            <person name="Tian J.H."/>
            <person name="Sheng Y."/>
            <person name="Liu T."/>
            <person name="Pan Y.S."/>
            <person name="Xia L.Y."/>
            <person name="Li J."/>
            <person name="Zhao F."/>
            <person name="Cao W.C."/>
        </authorList>
    </citation>
    <scope>NUCLEOTIDE SEQUENCE [LARGE SCALE GENOMIC DNA]</scope>
    <source>
        <strain evidence="1">Iper-2018</strain>
    </source>
</reference>
<organism evidence="1 2">
    <name type="scientific">Ixodes persulcatus</name>
    <name type="common">Taiga tick</name>
    <dbReference type="NCBI Taxonomy" id="34615"/>
    <lineage>
        <taxon>Eukaryota</taxon>
        <taxon>Metazoa</taxon>
        <taxon>Ecdysozoa</taxon>
        <taxon>Arthropoda</taxon>
        <taxon>Chelicerata</taxon>
        <taxon>Arachnida</taxon>
        <taxon>Acari</taxon>
        <taxon>Parasitiformes</taxon>
        <taxon>Ixodida</taxon>
        <taxon>Ixodoidea</taxon>
        <taxon>Ixodidae</taxon>
        <taxon>Ixodinae</taxon>
        <taxon>Ixodes</taxon>
    </lineage>
</organism>
<evidence type="ECO:0000313" key="2">
    <source>
        <dbReference type="Proteomes" id="UP000805193"/>
    </source>
</evidence>
<sequence>MYGPPHLILNKKEVETFEILLQKAIENSLGLPEYAATRRLLELRFHNTFEELARAKVGAQVRRLGGTESVDAAGPVGRVATAAVAHSDGSKILTEGSFRVSCATEAEESAIALAVTCNPKATIISDSQGAVHNFAAGSVGEVVTGLLRRHRPQPKILLRAETLFLPQAWRTGGRTPNAYWTSNLHIGDFKHHTSPSQRKGNTPFDDCR</sequence>
<accession>A0AC60PUD9</accession>
<name>A0AC60PUD9_IXOPE</name>
<protein>
    <submittedName>
        <fullName evidence="1">Uncharacterized protein</fullName>
    </submittedName>
</protein>
<evidence type="ECO:0000313" key="1">
    <source>
        <dbReference type="EMBL" id="KAG0424119.1"/>
    </source>
</evidence>
<feature type="non-terminal residue" evidence="1">
    <location>
        <position position="208"/>
    </location>
</feature>
<proteinExistence type="predicted"/>